<dbReference type="OrthoDB" id="7959977at2759"/>
<evidence type="ECO:0000256" key="4">
    <source>
        <dbReference type="SAM" id="MobiDB-lite"/>
    </source>
</evidence>
<comment type="similarity">
    <text evidence="1">Belongs to the zygin family.</text>
</comment>
<dbReference type="PANTHER" id="PTHR12394">
    <property type="entry name" value="ZYGIN"/>
    <property type="match status" value="1"/>
</dbReference>
<keyword evidence="2" id="KW-0597">Phosphoprotein</keyword>
<reference evidence="5" key="2">
    <citation type="submission" date="2022-10" db="EMBL/GenBank/DDBJ databases">
        <authorList>
            <consortium name="ENA_rothamsted_submissions"/>
            <consortium name="culmorum"/>
            <person name="King R."/>
        </authorList>
    </citation>
    <scope>NUCLEOTIDE SEQUENCE</scope>
</reference>
<dbReference type="GO" id="GO:0005737">
    <property type="term" value="C:cytoplasm"/>
    <property type="evidence" value="ECO:0007669"/>
    <property type="project" value="TreeGrafter"/>
</dbReference>
<accession>A0A9N9SHN0</accession>
<evidence type="ECO:0000313" key="6">
    <source>
        <dbReference type="Proteomes" id="UP001153737"/>
    </source>
</evidence>
<keyword evidence="6" id="KW-1185">Reference proteome</keyword>
<organism evidence="5 6">
    <name type="scientific">Phaedon cochleariae</name>
    <name type="common">Mustard beetle</name>
    <dbReference type="NCBI Taxonomy" id="80249"/>
    <lineage>
        <taxon>Eukaryota</taxon>
        <taxon>Metazoa</taxon>
        <taxon>Ecdysozoa</taxon>
        <taxon>Arthropoda</taxon>
        <taxon>Hexapoda</taxon>
        <taxon>Insecta</taxon>
        <taxon>Pterygota</taxon>
        <taxon>Neoptera</taxon>
        <taxon>Endopterygota</taxon>
        <taxon>Coleoptera</taxon>
        <taxon>Polyphaga</taxon>
        <taxon>Cucujiformia</taxon>
        <taxon>Chrysomeloidea</taxon>
        <taxon>Chrysomelidae</taxon>
        <taxon>Chrysomelinae</taxon>
        <taxon>Chrysomelini</taxon>
        <taxon>Phaedon</taxon>
    </lineage>
</organism>
<evidence type="ECO:0000256" key="2">
    <source>
        <dbReference type="ARBA" id="ARBA00022553"/>
    </source>
</evidence>
<keyword evidence="3" id="KW-0175">Coiled coil</keyword>
<evidence type="ECO:0000256" key="3">
    <source>
        <dbReference type="ARBA" id="ARBA00023054"/>
    </source>
</evidence>
<evidence type="ECO:0008006" key="7">
    <source>
        <dbReference type="Google" id="ProtNLM"/>
    </source>
</evidence>
<feature type="compositionally biased region" description="Acidic residues" evidence="4">
    <location>
        <begin position="230"/>
        <end position="241"/>
    </location>
</feature>
<gene>
    <name evidence="5" type="ORF">PHAECO_LOCUS7317</name>
</gene>
<evidence type="ECO:0000313" key="5">
    <source>
        <dbReference type="EMBL" id="CAG9820184.1"/>
    </source>
</evidence>
<dbReference type="AlphaFoldDB" id="A0A9N9SHN0"/>
<protein>
    <recommendedName>
        <fullName evidence="7">Fasciculation and elongation protein zeta-2</fullName>
    </recommendedName>
</protein>
<sequence length="409" mass="46820">MRDLATKMAELKFEAPLAQFEESDEWGSTEFQSANLKNENAINNINCNKKKQDINDVLNDFNEDILNNSMPNVPPKIIMRKGDTPSVADNFTETFSGSLEDLVNTFDDKITKCFGNYEESVETLAPVQVRSQEEIMNECQMWWTLTGNFGNILPIDWSKSYARKLQINALHLDQEPRTPEDDPDLSSEDEAVAGDLDMHALILGTAGAPHDVEPLKTADEVIREIDDMMQEDDEEAEEEEEARTARLESREVMEKAKEVLSTPLYEDKLRDLSLSQLNELFLELEVLIREFSETLISELALRDELEYEKELKNTFISLLLAVQNKRRQYHVEKKRSAKNSAMKNSNGLDPKYLTTVIPYHIDSGTPDNQTLQILIKILKAINEDSPTVPTLLTDYILKVFLRDWPCCIY</sequence>
<dbReference type="Pfam" id="PF07763">
    <property type="entry name" value="FEZ"/>
    <property type="match status" value="1"/>
</dbReference>
<reference evidence="5" key="1">
    <citation type="submission" date="2022-01" db="EMBL/GenBank/DDBJ databases">
        <authorList>
            <person name="King R."/>
        </authorList>
    </citation>
    <scope>NUCLEOTIDE SEQUENCE</scope>
</reference>
<proteinExistence type="inferred from homology"/>
<dbReference type="InterPro" id="IPR011680">
    <property type="entry name" value="FEZ"/>
</dbReference>
<name>A0A9N9SHN0_PHACE</name>
<evidence type="ECO:0000256" key="1">
    <source>
        <dbReference type="ARBA" id="ARBA00006788"/>
    </source>
</evidence>
<dbReference type="EMBL" id="OU896709">
    <property type="protein sequence ID" value="CAG9820184.1"/>
    <property type="molecule type" value="Genomic_DNA"/>
</dbReference>
<dbReference type="PANTHER" id="PTHR12394:SF12">
    <property type="entry name" value="LD08195P"/>
    <property type="match status" value="1"/>
</dbReference>
<dbReference type="Proteomes" id="UP001153737">
    <property type="component" value="Chromosome 3"/>
</dbReference>
<feature type="region of interest" description="Disordered" evidence="4">
    <location>
        <begin position="230"/>
        <end position="249"/>
    </location>
</feature>
<dbReference type="GO" id="GO:0030424">
    <property type="term" value="C:axon"/>
    <property type="evidence" value="ECO:0007669"/>
    <property type="project" value="TreeGrafter"/>
</dbReference>